<keyword evidence="2" id="KW-1185">Reference proteome</keyword>
<dbReference type="OrthoDB" id="9808666at2"/>
<dbReference type="Pfam" id="PF08922">
    <property type="entry name" value="DUF1905"/>
    <property type="match status" value="1"/>
</dbReference>
<evidence type="ECO:0000313" key="2">
    <source>
        <dbReference type="Proteomes" id="UP000275256"/>
    </source>
</evidence>
<reference evidence="1 2" key="1">
    <citation type="submission" date="2018-10" db="EMBL/GenBank/DDBJ databases">
        <title>Tessaracoccus antarcticuss sp. nov., isolated from sediment.</title>
        <authorList>
            <person name="Zhou L.Y."/>
            <person name="Du Z.J."/>
        </authorList>
    </citation>
    <scope>NUCLEOTIDE SEQUENCE [LARGE SCALE GENOMIC DNA]</scope>
    <source>
        <strain evidence="1 2">JDX10</strain>
    </source>
</reference>
<dbReference type="InterPro" id="IPR037079">
    <property type="entry name" value="AF2212/PG0164-like_sf"/>
</dbReference>
<accession>A0A3M0GHV7</accession>
<dbReference type="AlphaFoldDB" id="A0A3M0GHV7"/>
<protein>
    <submittedName>
        <fullName evidence="1">DUF1905 domain-containing protein</fullName>
    </submittedName>
</protein>
<proteinExistence type="predicted"/>
<evidence type="ECO:0000313" key="1">
    <source>
        <dbReference type="EMBL" id="RMB62242.1"/>
    </source>
</evidence>
<dbReference type="RefSeq" id="WP_121900792.1">
    <property type="nucleotide sequence ID" value="NZ_REFW01000001.1"/>
</dbReference>
<dbReference type="InterPro" id="IPR015018">
    <property type="entry name" value="DUF1905"/>
</dbReference>
<dbReference type="Gene3D" id="2.40.30.100">
    <property type="entry name" value="AF2212/PG0164-like"/>
    <property type="match status" value="1"/>
</dbReference>
<dbReference type="Proteomes" id="UP000275256">
    <property type="component" value="Unassembled WGS sequence"/>
</dbReference>
<sequence>MEFEFEGEVIEWRGPAPFLFVRLPDDVSEVILESAALLTYGWGCIPARAVIGSTAFTTSLFPREEGYLLPLKVVVQRAEGVGLGDVVTGRLMLTPR</sequence>
<organism evidence="1 2">
    <name type="scientific">Tessaracoccus antarcticus</name>
    <dbReference type="NCBI Taxonomy" id="2479848"/>
    <lineage>
        <taxon>Bacteria</taxon>
        <taxon>Bacillati</taxon>
        <taxon>Actinomycetota</taxon>
        <taxon>Actinomycetes</taxon>
        <taxon>Propionibacteriales</taxon>
        <taxon>Propionibacteriaceae</taxon>
        <taxon>Tessaracoccus</taxon>
    </lineage>
</organism>
<gene>
    <name evidence="1" type="ORF">EAX62_06700</name>
</gene>
<name>A0A3M0GHV7_9ACTN</name>
<dbReference type="SUPFAM" id="SSF141694">
    <property type="entry name" value="AF2212/PG0164-like"/>
    <property type="match status" value="1"/>
</dbReference>
<dbReference type="EMBL" id="REFW01000001">
    <property type="protein sequence ID" value="RMB62242.1"/>
    <property type="molecule type" value="Genomic_DNA"/>
</dbReference>
<comment type="caution">
    <text evidence="1">The sequence shown here is derived from an EMBL/GenBank/DDBJ whole genome shotgun (WGS) entry which is preliminary data.</text>
</comment>